<dbReference type="Gene3D" id="1.25.40.10">
    <property type="entry name" value="Tetratricopeptide repeat domain"/>
    <property type="match status" value="3"/>
</dbReference>
<dbReference type="FunCoup" id="E1Z3M1">
    <property type="interactions" value="122"/>
</dbReference>
<protein>
    <submittedName>
        <fullName evidence="3">Uncharacterized protein</fullName>
    </submittedName>
</protein>
<dbReference type="OrthoDB" id="1926212at2759"/>
<dbReference type="InterPro" id="IPR019734">
    <property type="entry name" value="TPR_rpt"/>
</dbReference>
<dbReference type="eggNOG" id="KOG1124">
    <property type="taxonomic scope" value="Eukaryota"/>
</dbReference>
<dbReference type="PANTHER" id="PTHR44749">
    <property type="entry name" value="SUPPRESSOR OF RPS4-RLD 1"/>
    <property type="match status" value="1"/>
</dbReference>
<feature type="repeat" description="TPR" evidence="1">
    <location>
        <begin position="367"/>
        <end position="400"/>
    </location>
</feature>
<dbReference type="GO" id="GO:0045892">
    <property type="term" value="P:negative regulation of DNA-templated transcription"/>
    <property type="evidence" value="ECO:0007669"/>
    <property type="project" value="InterPro"/>
</dbReference>
<feature type="region of interest" description="Disordered" evidence="2">
    <location>
        <begin position="133"/>
        <end position="156"/>
    </location>
</feature>
<dbReference type="PROSITE" id="PS50005">
    <property type="entry name" value="TPR"/>
    <property type="match status" value="2"/>
</dbReference>
<feature type="compositionally biased region" description="Low complexity" evidence="2">
    <location>
        <begin position="217"/>
        <end position="241"/>
    </location>
</feature>
<dbReference type="SUPFAM" id="SSF48452">
    <property type="entry name" value="TPR-like"/>
    <property type="match status" value="3"/>
</dbReference>
<dbReference type="OMA" id="YSIAVRW"/>
<dbReference type="Proteomes" id="UP000008141">
    <property type="component" value="Unassembled WGS sequence"/>
</dbReference>
<dbReference type="GeneID" id="17359590"/>
<evidence type="ECO:0000256" key="2">
    <source>
        <dbReference type="SAM" id="MobiDB-lite"/>
    </source>
</evidence>
<feature type="region of interest" description="Disordered" evidence="2">
    <location>
        <begin position="217"/>
        <end position="243"/>
    </location>
</feature>
<gene>
    <name evidence="3" type="ORF">CHLNCDRAFT_133703</name>
</gene>
<feature type="region of interest" description="Disordered" evidence="2">
    <location>
        <begin position="866"/>
        <end position="885"/>
    </location>
</feature>
<sequence>MAEAPGSLLASKQWTGLIRSLDAALQEAVDCDRQRLLLNRGFCLQQLGLYRKALKDYEAVLAGQPGQAAALLSKAKVHVALKQLEEAQECLEELGKAADLAADMAVHLEGQLLAAALAAGEVKEGAKLPLLPALAPPAPPPPPPPPAPAPAPAKPAAAGFAPGFLSAPAKQPAQAMSSAAPAAAAAPPTPAGSAGSGAASSAAAALAAAAPAAGSASPLASQGGAASSGTSSAGQPAAAAAGPPPIAAGVDPLHKLIARADAAQGLALAVQLVNDGSCREAASLLDLLLYHHPGNVGAFAARGTARALLGELSGAVEDFSAAIQLEPSFADFYKRRSQALAALGEDERAAADVQSAISLSPDAAAKAECHEDLGRLHQKAKDYRRAEQEFRVAASLAPAGPRLELLTALGLCQEGIATYEAALKLDATSKDLWLNLGMACKELCWVERAEQALRKAARLAGKGGTAVHAYRLLAQMKQGLGDHLGAVRELNRGIAATDKQSQRIELQFLRGACHHAVGLHRQAVEDYQQTLEAQDSLDPGSTTSGELVSFICLAFYQKEMALYVRKNLDSHVLSFCVDADLHPEFKELWCKKGPPSGTFVSMYRAIMQPQHPNWSAPKPPPPPAEQLGLLLEAADAVGKLVQYSHQGFLPNKRQQRMAGLAAIEFAQALQQLAADKREGRPTLVDNAGASVSARRHSRSGRHEMGWRDAMDVIVRWRQLAEPNDQVIWVDLLTEREFNAGFGSHTPMFTGQTKCVRYYMIFHRAMAVMKRVLAAERKATNASNAAVELDTEERQAAAQAAETAEAMWKALGSDCWVVVPIESTTRPGHTLEGTRLTVVSMCKQAAAPEEQAQPVAFRLGNGVRGAEVAQGGEAAPPKPRPQPDAYEFSIRTPVTPARWDDYHQARPPPHYQTDWEAILESRPASFIASVAPWMYPPELSSSGGGSADGGGGDGGAEGSGAAGGGGGGGGGGAAGDGSGDGGPAGAPPPPCTPVDQLPKVIEVLHTMRARLEALNGGDVPRI</sequence>
<keyword evidence="1" id="KW-0802">TPR repeat</keyword>
<name>E1Z3M1_CHLVA</name>
<dbReference type="InterPro" id="IPR011990">
    <property type="entry name" value="TPR-like_helical_dom_sf"/>
</dbReference>
<feature type="region of interest" description="Disordered" evidence="2">
    <location>
        <begin position="940"/>
        <end position="994"/>
    </location>
</feature>
<dbReference type="PANTHER" id="PTHR44749:SF1">
    <property type="entry name" value="TETRATRICOPEPTIDE-LIKE HELICAL DOMAIN-CONTAINING PROTEIN"/>
    <property type="match status" value="1"/>
</dbReference>
<organism evidence="4">
    <name type="scientific">Chlorella variabilis</name>
    <name type="common">Green alga</name>
    <dbReference type="NCBI Taxonomy" id="554065"/>
    <lineage>
        <taxon>Eukaryota</taxon>
        <taxon>Viridiplantae</taxon>
        <taxon>Chlorophyta</taxon>
        <taxon>core chlorophytes</taxon>
        <taxon>Trebouxiophyceae</taxon>
        <taxon>Chlorellales</taxon>
        <taxon>Chlorellaceae</taxon>
        <taxon>Chlorella clade</taxon>
        <taxon>Chlorella</taxon>
    </lineage>
</organism>
<dbReference type="EMBL" id="GL433835">
    <property type="protein sequence ID" value="EFN60188.1"/>
    <property type="molecule type" value="Genomic_DNA"/>
</dbReference>
<proteinExistence type="predicted"/>
<feature type="repeat" description="TPR" evidence="1">
    <location>
        <begin position="296"/>
        <end position="329"/>
    </location>
</feature>
<dbReference type="InterPro" id="IPR044650">
    <property type="entry name" value="SRFR1-like"/>
</dbReference>
<accession>E1Z3M1</accession>
<feature type="compositionally biased region" description="Gly residues" evidence="2">
    <location>
        <begin position="941"/>
        <end position="983"/>
    </location>
</feature>
<evidence type="ECO:0000313" key="3">
    <source>
        <dbReference type="EMBL" id="EFN60188.1"/>
    </source>
</evidence>
<evidence type="ECO:0000313" key="4">
    <source>
        <dbReference type="Proteomes" id="UP000008141"/>
    </source>
</evidence>
<dbReference type="SMART" id="SM00028">
    <property type="entry name" value="TPR"/>
    <property type="match status" value="7"/>
</dbReference>
<dbReference type="RefSeq" id="XP_005852290.1">
    <property type="nucleotide sequence ID" value="XM_005852228.1"/>
</dbReference>
<keyword evidence="4" id="KW-1185">Reference proteome</keyword>
<evidence type="ECO:0000256" key="1">
    <source>
        <dbReference type="PROSITE-ProRule" id="PRU00339"/>
    </source>
</evidence>
<reference evidence="3 4" key="1">
    <citation type="journal article" date="2010" name="Plant Cell">
        <title>The Chlorella variabilis NC64A genome reveals adaptation to photosymbiosis, coevolution with viruses, and cryptic sex.</title>
        <authorList>
            <person name="Blanc G."/>
            <person name="Duncan G."/>
            <person name="Agarkova I."/>
            <person name="Borodovsky M."/>
            <person name="Gurnon J."/>
            <person name="Kuo A."/>
            <person name="Lindquist E."/>
            <person name="Lucas S."/>
            <person name="Pangilinan J."/>
            <person name="Polle J."/>
            <person name="Salamov A."/>
            <person name="Terry A."/>
            <person name="Yamada T."/>
            <person name="Dunigan D.D."/>
            <person name="Grigoriev I.V."/>
            <person name="Claverie J.M."/>
            <person name="Van Etten J.L."/>
        </authorList>
    </citation>
    <scope>NUCLEOTIDE SEQUENCE [LARGE SCALE GENOMIC DNA]</scope>
    <source>
        <strain evidence="3 4">NC64A</strain>
    </source>
</reference>
<feature type="compositionally biased region" description="Pro residues" evidence="2">
    <location>
        <begin position="134"/>
        <end position="153"/>
    </location>
</feature>
<dbReference type="KEGG" id="cvr:CHLNCDRAFT_133703"/>
<dbReference type="STRING" id="554065.E1Z3M1"/>
<dbReference type="AlphaFoldDB" id="E1Z3M1"/>
<dbReference type="InParanoid" id="E1Z3M1"/>